<feature type="transmembrane region" description="Helical" evidence="1">
    <location>
        <begin position="37"/>
        <end position="58"/>
    </location>
</feature>
<dbReference type="Pfam" id="PF00884">
    <property type="entry name" value="Sulfatase"/>
    <property type="match status" value="1"/>
</dbReference>
<dbReference type="VEuPathDB" id="FungiDB:I7I52_06041"/>
<accession>A0A8H8D0R8</accession>
<organism evidence="3 4">
    <name type="scientific">Ajellomyces capsulatus</name>
    <name type="common">Darling's disease fungus</name>
    <name type="synonym">Histoplasma capsulatum</name>
    <dbReference type="NCBI Taxonomy" id="5037"/>
    <lineage>
        <taxon>Eukaryota</taxon>
        <taxon>Fungi</taxon>
        <taxon>Dikarya</taxon>
        <taxon>Ascomycota</taxon>
        <taxon>Pezizomycotina</taxon>
        <taxon>Eurotiomycetes</taxon>
        <taxon>Eurotiomycetidae</taxon>
        <taxon>Onygenales</taxon>
        <taxon>Ajellomycetaceae</taxon>
        <taxon>Histoplasma</taxon>
    </lineage>
</organism>
<comment type="caution">
    <text evidence="3">The sequence shown here is derived from an EMBL/GenBank/DDBJ whole genome shotgun (WGS) entry which is preliminary data.</text>
</comment>
<feature type="transmembrane region" description="Helical" evidence="1">
    <location>
        <begin position="12"/>
        <end position="31"/>
    </location>
</feature>
<dbReference type="EMBL" id="JAEVHI010000003">
    <property type="protein sequence ID" value="KAG5295683.1"/>
    <property type="molecule type" value="Genomic_DNA"/>
</dbReference>
<feature type="transmembrane region" description="Helical" evidence="1">
    <location>
        <begin position="185"/>
        <end position="206"/>
    </location>
</feature>
<sequence>MGLPSFRVFQPFFFSVLTVALLASKLLHLFLHAHSIPLLHFVVYFPTFFLQDCFLIVAQRLLLHGQSRNITSILGLCIGGFLATISLGAAASQFGFYYVTGGELQWDAAGSVASDPAAMRLMMSGIVPVCVAGLALVFASLAITPVFYNKTGCWLVSISKFASPANWDMMLPLARVKTEFSTQRVVRLWPLCGLTTLCALAFLVFLRPAIPYNHISATLPVALGSAMHSRTKPCAGSYSLTNKSFPRPNLIEPDRWILPKDNFKGWAPGKVNAFIRQYSARTRSWLPDALPDGFERWDKQAVMAIEKHENETIPAQDGKNMCSDQSRTHYYNPVADPLRISNLNLEPYEALRHALKDILISHVVLVTMESTRKDMFPIKKGSHLYKEILRSYKPNQLNQNKIDSKLSQLTRVAEQVTGESFSSSPDKHPDLLPGVWKDQSAPGMGGINVVGALTGSSLSFKSVVGSHCGVGPLPVDFLEEVNGKIYQPCIPQIMELFNREKKTFQKQGVNEALLDHRASVHRREWESVFVQSITDQYDRQDVLNRHMSFGKSFTKETLENIASKYYPPKTPELNYFGYAESEVKPFIRDVISETIANNKRLFLSHFTSTTHHPWAIPQNFTETQYMGSEGSHEHMNAFLNVVRYDDIWLGELLALLDEHGIANETLVVIVGDHGQAFEEDAEMTGTYENAHISNFRVPLVFRHPQLPRIQVAANATSMSILPTILDLLISTNSLDAIDTTAASDLIHDYEAQSLLRPYRPSLNGRQAWNFGIINSGGSMLAITSAAVPYRLVIPLGGSHTFRFTHMVKDPNELHPLEKWTLGDIVNVVKHMYGEEAASWVREADAVARWWAAEMRRLYNYNK</sequence>
<dbReference type="AlphaFoldDB" id="A0A8H8D0R8"/>
<dbReference type="PANTHER" id="PTHR43751">
    <property type="entry name" value="SULFATASE"/>
    <property type="match status" value="1"/>
</dbReference>
<dbReference type="InterPro" id="IPR017850">
    <property type="entry name" value="Alkaline_phosphatase_core_sf"/>
</dbReference>
<dbReference type="OrthoDB" id="96314at2759"/>
<keyword evidence="1" id="KW-1133">Transmembrane helix</keyword>
<reference evidence="3 4" key="1">
    <citation type="submission" date="2021-01" db="EMBL/GenBank/DDBJ databases">
        <title>Chromosome-level genome assembly of a human fungal pathogen reveals clustering of transcriptionally co-regulated genes.</title>
        <authorList>
            <person name="Voorhies M."/>
            <person name="Cohen S."/>
            <person name="Shea T.P."/>
            <person name="Petrus S."/>
            <person name="Munoz J.F."/>
            <person name="Poplawski S."/>
            <person name="Goldman W.E."/>
            <person name="Michael T."/>
            <person name="Cuomo C.A."/>
            <person name="Sil A."/>
            <person name="Beyhan S."/>
        </authorList>
    </citation>
    <scope>NUCLEOTIDE SEQUENCE [LARGE SCALE GENOMIC DNA]</scope>
    <source>
        <strain evidence="3 4">G184AR</strain>
    </source>
</reference>
<feature type="transmembrane region" description="Helical" evidence="1">
    <location>
        <begin position="70"/>
        <end position="91"/>
    </location>
</feature>
<keyword evidence="1" id="KW-0812">Transmembrane</keyword>
<evidence type="ECO:0000313" key="4">
    <source>
        <dbReference type="Proteomes" id="UP000670092"/>
    </source>
</evidence>
<dbReference type="SUPFAM" id="SSF53649">
    <property type="entry name" value="Alkaline phosphatase-like"/>
    <property type="match status" value="1"/>
</dbReference>
<dbReference type="PANTHER" id="PTHR43751:SF3">
    <property type="entry name" value="SULFATASE N-TERMINAL DOMAIN-CONTAINING PROTEIN"/>
    <property type="match status" value="1"/>
</dbReference>
<feature type="transmembrane region" description="Helical" evidence="1">
    <location>
        <begin position="126"/>
        <end position="148"/>
    </location>
</feature>
<dbReference type="Proteomes" id="UP000670092">
    <property type="component" value="Unassembled WGS sequence"/>
</dbReference>
<proteinExistence type="predicted"/>
<dbReference type="Gene3D" id="3.40.720.10">
    <property type="entry name" value="Alkaline Phosphatase, subunit A"/>
    <property type="match status" value="1"/>
</dbReference>
<name>A0A8H8D0R8_AJECA</name>
<feature type="domain" description="Sulfatase N-terminal" evidence="2">
    <location>
        <begin position="549"/>
        <end position="728"/>
    </location>
</feature>
<evidence type="ECO:0000256" key="1">
    <source>
        <dbReference type="SAM" id="Phobius"/>
    </source>
</evidence>
<dbReference type="InterPro" id="IPR052701">
    <property type="entry name" value="GAG_Ulvan_Degrading_Sulfatases"/>
</dbReference>
<gene>
    <name evidence="3" type="ORF">I7I52_06041</name>
</gene>
<keyword evidence="1" id="KW-0472">Membrane</keyword>
<evidence type="ECO:0000313" key="3">
    <source>
        <dbReference type="EMBL" id="KAG5295683.1"/>
    </source>
</evidence>
<dbReference type="InterPro" id="IPR000917">
    <property type="entry name" value="Sulfatase_N"/>
</dbReference>
<evidence type="ECO:0000259" key="2">
    <source>
        <dbReference type="Pfam" id="PF00884"/>
    </source>
</evidence>
<protein>
    <submittedName>
        <fullName evidence="3">Sulfatase domain-containing protein</fullName>
    </submittedName>
</protein>